<feature type="transmembrane region" description="Helical" evidence="1">
    <location>
        <begin position="116"/>
        <end position="134"/>
    </location>
</feature>
<dbReference type="InterPro" id="IPR037185">
    <property type="entry name" value="EmrE-like"/>
</dbReference>
<keyword evidence="1" id="KW-1133">Transmembrane helix</keyword>
<keyword evidence="1" id="KW-0812">Transmembrane</keyword>
<dbReference type="AlphaFoldDB" id="A0A133VKA8"/>
<name>A0A133VKA8_9EURY</name>
<evidence type="ECO:0000259" key="2">
    <source>
        <dbReference type="Pfam" id="PF00892"/>
    </source>
</evidence>
<dbReference type="SUPFAM" id="SSF103481">
    <property type="entry name" value="Multidrug resistance efflux transporter EmrE"/>
    <property type="match status" value="1"/>
</dbReference>
<organism evidence="3 4">
    <name type="scientific">candidate division MSBL1 archaeon SCGC-AAA382K21</name>
    <dbReference type="NCBI Taxonomy" id="1698283"/>
    <lineage>
        <taxon>Archaea</taxon>
        <taxon>Methanobacteriati</taxon>
        <taxon>Methanobacteriota</taxon>
        <taxon>candidate division MSBL1</taxon>
    </lineage>
</organism>
<sequence length="135" mass="14255">MDYKVLAIIAMISYGLFQFGIKLTTSNLPGVSVLLVSNISVFVPTIIYVFYSGAPVAESFASAGPWILGLIGGVSFVFLFTAMKAGPASVVAPIYGLYMVMPVLLGIIFLEEGITITKTLGIVFAILAAVLLSIQ</sequence>
<keyword evidence="1" id="KW-0472">Membrane</keyword>
<evidence type="ECO:0000313" key="3">
    <source>
        <dbReference type="EMBL" id="KXB06871.1"/>
    </source>
</evidence>
<feature type="transmembrane region" description="Helical" evidence="1">
    <location>
        <begin position="90"/>
        <end position="110"/>
    </location>
</feature>
<comment type="caution">
    <text evidence="3">The sequence shown here is derived from an EMBL/GenBank/DDBJ whole genome shotgun (WGS) entry which is preliminary data.</text>
</comment>
<proteinExistence type="predicted"/>
<keyword evidence="4" id="KW-1185">Reference proteome</keyword>
<reference evidence="3 4" key="1">
    <citation type="journal article" date="2016" name="Sci. Rep.">
        <title>Metabolic traits of an uncultured archaeal lineage -MSBL1- from brine pools of the Red Sea.</title>
        <authorList>
            <person name="Mwirichia R."/>
            <person name="Alam I."/>
            <person name="Rashid M."/>
            <person name="Vinu M."/>
            <person name="Ba-Alawi W."/>
            <person name="Anthony Kamau A."/>
            <person name="Kamanda Ngugi D."/>
            <person name="Goker M."/>
            <person name="Klenk H.P."/>
            <person name="Bajic V."/>
            <person name="Stingl U."/>
        </authorList>
    </citation>
    <scope>NUCLEOTIDE SEQUENCE [LARGE SCALE GENOMIC DNA]</scope>
    <source>
        <strain evidence="3">SCGC-AAA382K21</strain>
    </source>
</reference>
<feature type="domain" description="EamA" evidence="2">
    <location>
        <begin position="5"/>
        <end position="133"/>
    </location>
</feature>
<dbReference type="Gene3D" id="1.10.3730.20">
    <property type="match status" value="1"/>
</dbReference>
<dbReference type="GO" id="GO:0016020">
    <property type="term" value="C:membrane"/>
    <property type="evidence" value="ECO:0007669"/>
    <property type="project" value="InterPro"/>
</dbReference>
<evidence type="ECO:0000313" key="4">
    <source>
        <dbReference type="Proteomes" id="UP000070504"/>
    </source>
</evidence>
<feature type="transmembrane region" description="Helical" evidence="1">
    <location>
        <begin position="31"/>
        <end position="51"/>
    </location>
</feature>
<dbReference type="InterPro" id="IPR000620">
    <property type="entry name" value="EamA_dom"/>
</dbReference>
<evidence type="ECO:0000256" key="1">
    <source>
        <dbReference type="SAM" id="Phobius"/>
    </source>
</evidence>
<dbReference type="Pfam" id="PF00892">
    <property type="entry name" value="EamA"/>
    <property type="match status" value="1"/>
</dbReference>
<dbReference type="EMBL" id="LHYH01000021">
    <property type="protein sequence ID" value="KXB06871.1"/>
    <property type="molecule type" value="Genomic_DNA"/>
</dbReference>
<protein>
    <recommendedName>
        <fullName evidence="2">EamA domain-containing protein</fullName>
    </recommendedName>
</protein>
<feature type="transmembrane region" description="Helical" evidence="1">
    <location>
        <begin position="63"/>
        <end position="83"/>
    </location>
</feature>
<dbReference type="Proteomes" id="UP000070504">
    <property type="component" value="Unassembled WGS sequence"/>
</dbReference>
<gene>
    <name evidence="3" type="ORF">AKJ54_01005</name>
</gene>
<feature type="transmembrane region" description="Helical" evidence="1">
    <location>
        <begin position="6"/>
        <end position="24"/>
    </location>
</feature>
<accession>A0A133VKA8</accession>